<sequence length="400" mass="43175">MEQDANWNMTALVNGSGAVVERYSYDPFGVRTVYDTGYGVRSGSSYGFQHGHQGLRYDEVAGQYDNYARWYSPTLGRFTSLDPLRFWAGDANFYRYVGNNPGAFTDPSGLDGRPNTQRYGGWIDYLPPVSAIGVAGRIFRGEIAAGEQAVTVGNSLIHGDVAGAANQTAAFVLPTAEYLLAPTAVSVGSLFGPTGGQQLANWIDPNSATLGIYTQQGLQTLLENLAGIHGAEASVNGLIARLRLLVLEPADYRLPPIVPASNPHVVFNRPNLNVGKPVPSPGPQTTFGELFPNVPDDAWFHLSTATPAEVQAGVNKGVWVKWKEIRELTPEQYRFGVVGGGGAGNDAAARTGVIRLARPDDAKVFLRYHERGFADVPECIPDYRNVQPKPDIIVTLPEGK</sequence>
<dbReference type="Gene3D" id="2.180.10.10">
    <property type="entry name" value="RHS repeat-associated core"/>
    <property type="match status" value="1"/>
</dbReference>
<dbReference type="InterPro" id="IPR050708">
    <property type="entry name" value="T6SS_VgrG/RHS"/>
</dbReference>
<comment type="caution">
    <text evidence="1">The sequence shown here is derived from an EMBL/GenBank/DDBJ whole genome shotgun (WGS) entry which is preliminary data.</text>
</comment>
<dbReference type="NCBIfam" id="TIGR03696">
    <property type="entry name" value="Rhs_assc_core"/>
    <property type="match status" value="1"/>
</dbReference>
<dbReference type="PANTHER" id="PTHR32305">
    <property type="match status" value="1"/>
</dbReference>
<proteinExistence type="predicted"/>
<dbReference type="InterPro" id="IPR022385">
    <property type="entry name" value="Rhs_assc_core"/>
</dbReference>
<dbReference type="EMBL" id="JAXBLV010000180">
    <property type="protein sequence ID" value="MDY3560570.1"/>
    <property type="molecule type" value="Genomic_DNA"/>
</dbReference>
<evidence type="ECO:0000313" key="1">
    <source>
        <dbReference type="EMBL" id="MDY3560570.1"/>
    </source>
</evidence>
<organism evidence="1 2">
    <name type="scientific">Gemmata algarum</name>
    <dbReference type="NCBI Taxonomy" id="2975278"/>
    <lineage>
        <taxon>Bacteria</taxon>
        <taxon>Pseudomonadati</taxon>
        <taxon>Planctomycetota</taxon>
        <taxon>Planctomycetia</taxon>
        <taxon>Gemmatales</taxon>
        <taxon>Gemmataceae</taxon>
        <taxon>Gemmata</taxon>
    </lineage>
</organism>
<dbReference type="RefSeq" id="WP_320687116.1">
    <property type="nucleotide sequence ID" value="NZ_JAXBLV010000180.1"/>
</dbReference>
<gene>
    <name evidence="1" type="ORF">R5W23_001814</name>
</gene>
<keyword evidence="2" id="KW-1185">Reference proteome</keyword>
<reference evidence="2" key="1">
    <citation type="journal article" date="2023" name="Mar. Drugs">
        <title>Gemmata algarum, a Novel Planctomycete Isolated from an Algal Mat, Displays Antimicrobial Activity.</title>
        <authorList>
            <person name="Kumar G."/>
            <person name="Kallscheuer N."/>
            <person name="Kashif M."/>
            <person name="Ahamad S."/>
            <person name="Jagadeeshwari U."/>
            <person name="Pannikurungottu S."/>
            <person name="Haufschild T."/>
            <person name="Kabuu M."/>
            <person name="Sasikala C."/>
            <person name="Jogler C."/>
            <person name="Ramana C."/>
        </authorList>
    </citation>
    <scope>NUCLEOTIDE SEQUENCE [LARGE SCALE GENOMIC DNA]</scope>
    <source>
        <strain evidence="2">JC673</strain>
    </source>
</reference>
<dbReference type="Proteomes" id="UP001272242">
    <property type="component" value="Unassembled WGS sequence"/>
</dbReference>
<accession>A0ABU5EZP3</accession>
<name>A0ABU5EZP3_9BACT</name>
<protein>
    <submittedName>
        <fullName evidence="1">RHS repeat-associated core domain-containing protein</fullName>
    </submittedName>
</protein>
<dbReference type="PANTHER" id="PTHR32305:SF15">
    <property type="entry name" value="PROTEIN RHSA-RELATED"/>
    <property type="match status" value="1"/>
</dbReference>
<evidence type="ECO:0000313" key="2">
    <source>
        <dbReference type="Proteomes" id="UP001272242"/>
    </source>
</evidence>